<dbReference type="PANTHER" id="PTHR21678">
    <property type="entry name" value="GROWTH INHIBITION AND DIFFERENTIATION RELATED PROTEIN 88"/>
    <property type="match status" value="1"/>
</dbReference>
<reference evidence="1" key="1">
    <citation type="submission" date="2025-08" db="UniProtKB">
        <authorList>
            <consortium name="Ensembl"/>
        </authorList>
    </citation>
    <scope>IDENTIFICATION</scope>
</reference>
<dbReference type="SUPFAM" id="SSF54928">
    <property type="entry name" value="RNA-binding domain, RBD"/>
    <property type="match status" value="1"/>
</dbReference>
<dbReference type="STRING" id="1676925.ENSPKIP00000037688"/>
<proteinExistence type="predicted"/>
<accession>A0A3B3T5F9</accession>
<dbReference type="AlphaFoldDB" id="A0A3B3T5F9"/>
<sequence>TVEREVDLFEDELSHILEIYDFPVEFKVEDLMRAFQPYQQRGIDILWVDDRHALALFSSPITAKEALRSKHPMVKLRSLSQASAASKAKARQCSDDVLPAKERPQTSAALARRLVTSALGVKSRQTKEEREVEKKKLQEARGDIAELFTFHDGSSKPGTFPNYGWVFSKYMTSKNKVASLSRGALTRAWWKVFQSRKFSPLSPERLLIPSHFDLAVCLAPTTRWQHISK</sequence>
<dbReference type="PANTHER" id="PTHR21678:SF7">
    <property type="entry name" value="COILED-COIL DOMAIN-CONTAINING PROTEIN R3HCC1L"/>
    <property type="match status" value="1"/>
</dbReference>
<dbReference type="GeneTree" id="ENSGT00530000063711"/>
<dbReference type="Gene3D" id="3.30.70.330">
    <property type="match status" value="1"/>
</dbReference>
<organism evidence="1 2">
    <name type="scientific">Paramormyrops kingsleyae</name>
    <dbReference type="NCBI Taxonomy" id="1676925"/>
    <lineage>
        <taxon>Eukaryota</taxon>
        <taxon>Metazoa</taxon>
        <taxon>Chordata</taxon>
        <taxon>Craniata</taxon>
        <taxon>Vertebrata</taxon>
        <taxon>Euteleostomi</taxon>
        <taxon>Actinopterygii</taxon>
        <taxon>Neopterygii</taxon>
        <taxon>Teleostei</taxon>
        <taxon>Osteoglossocephala</taxon>
        <taxon>Osteoglossomorpha</taxon>
        <taxon>Osteoglossiformes</taxon>
        <taxon>Mormyridae</taxon>
        <taxon>Paramormyrops</taxon>
    </lineage>
</organism>
<evidence type="ECO:0000313" key="2">
    <source>
        <dbReference type="Proteomes" id="UP000261540"/>
    </source>
</evidence>
<name>A0A3B3T5F9_9TELE</name>
<keyword evidence="2" id="KW-1185">Reference proteome</keyword>
<dbReference type="Ensembl" id="ENSPKIT00000018662.1">
    <property type="protein sequence ID" value="ENSPKIP00000037688.1"/>
    <property type="gene ID" value="ENSPKIG00000015770.1"/>
</dbReference>
<dbReference type="Proteomes" id="UP000261540">
    <property type="component" value="Unplaced"/>
</dbReference>
<evidence type="ECO:0000313" key="1">
    <source>
        <dbReference type="Ensembl" id="ENSPKIP00000037688.1"/>
    </source>
</evidence>
<dbReference type="InterPro" id="IPR035979">
    <property type="entry name" value="RBD_domain_sf"/>
</dbReference>
<dbReference type="GO" id="GO:0003676">
    <property type="term" value="F:nucleic acid binding"/>
    <property type="evidence" value="ECO:0007669"/>
    <property type="project" value="InterPro"/>
</dbReference>
<reference evidence="1" key="2">
    <citation type="submission" date="2025-09" db="UniProtKB">
        <authorList>
            <consortium name="Ensembl"/>
        </authorList>
    </citation>
    <scope>IDENTIFICATION</scope>
</reference>
<protein>
    <submittedName>
        <fullName evidence="1">R3H domain and coiled-coil containing 1-like</fullName>
    </submittedName>
</protein>
<dbReference type="InterPro" id="IPR012677">
    <property type="entry name" value="Nucleotide-bd_a/b_plait_sf"/>
</dbReference>
<dbReference type="InterPro" id="IPR039884">
    <property type="entry name" value="R3HC1/R3HCL"/>
</dbReference>